<organism evidence="1">
    <name type="scientific">marine sediment metagenome</name>
    <dbReference type="NCBI Taxonomy" id="412755"/>
    <lineage>
        <taxon>unclassified sequences</taxon>
        <taxon>metagenomes</taxon>
        <taxon>ecological metagenomes</taxon>
    </lineage>
</organism>
<gene>
    <name evidence="1" type="ORF">LCGC14_2011590</name>
</gene>
<sequence>MNKKRIIKSIIRSDELEWDWNMCEDKKICYS</sequence>
<evidence type="ECO:0000313" key="1">
    <source>
        <dbReference type="EMBL" id="KKL79763.1"/>
    </source>
</evidence>
<name>A0A0F9F080_9ZZZZ</name>
<comment type="caution">
    <text evidence="1">The sequence shown here is derived from an EMBL/GenBank/DDBJ whole genome shotgun (WGS) entry which is preliminary data.</text>
</comment>
<feature type="non-terminal residue" evidence="1">
    <location>
        <position position="31"/>
    </location>
</feature>
<protein>
    <submittedName>
        <fullName evidence="1">Uncharacterized protein</fullName>
    </submittedName>
</protein>
<accession>A0A0F9F080</accession>
<reference evidence="1" key="1">
    <citation type="journal article" date="2015" name="Nature">
        <title>Complex archaea that bridge the gap between prokaryotes and eukaryotes.</title>
        <authorList>
            <person name="Spang A."/>
            <person name="Saw J.H."/>
            <person name="Jorgensen S.L."/>
            <person name="Zaremba-Niedzwiedzka K."/>
            <person name="Martijn J."/>
            <person name="Lind A.E."/>
            <person name="van Eijk R."/>
            <person name="Schleper C."/>
            <person name="Guy L."/>
            <person name="Ettema T.J."/>
        </authorList>
    </citation>
    <scope>NUCLEOTIDE SEQUENCE</scope>
</reference>
<dbReference type="EMBL" id="LAZR01023072">
    <property type="protein sequence ID" value="KKL79763.1"/>
    <property type="molecule type" value="Genomic_DNA"/>
</dbReference>
<proteinExistence type="predicted"/>
<dbReference type="AlphaFoldDB" id="A0A0F9F080"/>